<accession>A0A0E9PPG4</accession>
<dbReference type="AlphaFoldDB" id="A0A0E9PPG4"/>
<proteinExistence type="predicted"/>
<dbReference type="EMBL" id="GBXM01102612">
    <property type="protein sequence ID" value="JAH05965.1"/>
    <property type="molecule type" value="Transcribed_RNA"/>
</dbReference>
<name>A0A0E9PPG4_ANGAN</name>
<protein>
    <submittedName>
        <fullName evidence="1">Uncharacterized protein</fullName>
    </submittedName>
</protein>
<evidence type="ECO:0000313" key="1">
    <source>
        <dbReference type="EMBL" id="JAH05965.1"/>
    </source>
</evidence>
<organism evidence="1">
    <name type="scientific">Anguilla anguilla</name>
    <name type="common">European freshwater eel</name>
    <name type="synonym">Muraena anguilla</name>
    <dbReference type="NCBI Taxonomy" id="7936"/>
    <lineage>
        <taxon>Eukaryota</taxon>
        <taxon>Metazoa</taxon>
        <taxon>Chordata</taxon>
        <taxon>Craniata</taxon>
        <taxon>Vertebrata</taxon>
        <taxon>Euteleostomi</taxon>
        <taxon>Actinopterygii</taxon>
        <taxon>Neopterygii</taxon>
        <taxon>Teleostei</taxon>
        <taxon>Anguilliformes</taxon>
        <taxon>Anguillidae</taxon>
        <taxon>Anguilla</taxon>
    </lineage>
</organism>
<sequence length="35" mass="4159">MLHSWDGVLQIKKPHPFPPYLALIIMAKQFKFCFI</sequence>
<reference evidence="1" key="1">
    <citation type="submission" date="2014-11" db="EMBL/GenBank/DDBJ databases">
        <authorList>
            <person name="Amaro Gonzalez C."/>
        </authorList>
    </citation>
    <scope>NUCLEOTIDE SEQUENCE</scope>
</reference>
<reference evidence="1" key="2">
    <citation type="journal article" date="2015" name="Fish Shellfish Immunol.">
        <title>Early steps in the European eel (Anguilla anguilla)-Vibrio vulnificus interaction in the gills: Role of the RtxA13 toxin.</title>
        <authorList>
            <person name="Callol A."/>
            <person name="Pajuelo D."/>
            <person name="Ebbesson L."/>
            <person name="Teles M."/>
            <person name="MacKenzie S."/>
            <person name="Amaro C."/>
        </authorList>
    </citation>
    <scope>NUCLEOTIDE SEQUENCE</scope>
</reference>